<accession>Q8KHM2</accession>
<dbReference type="SUPFAM" id="SSF160355">
    <property type="entry name" value="Bacterial polysaccharide co-polymerase-like"/>
    <property type="match status" value="1"/>
</dbReference>
<dbReference type="EMBL" id="AF498404">
    <property type="protein sequence ID" value="AAM27611.1"/>
    <property type="molecule type" value="Genomic_DNA"/>
</dbReference>
<feature type="transmembrane region" description="Helical" evidence="6">
    <location>
        <begin position="320"/>
        <end position="343"/>
    </location>
</feature>
<comment type="subcellular location">
    <subcellularLocation>
        <location evidence="1">Cell membrane</location>
        <topology evidence="1">Multi-pass membrane protein</topology>
    </subcellularLocation>
</comment>
<dbReference type="EMBL" id="AF498405">
    <property type="protein sequence ID" value="AAM27625.1"/>
    <property type="molecule type" value="Genomic_DNA"/>
</dbReference>
<evidence type="ECO:0000256" key="2">
    <source>
        <dbReference type="ARBA" id="ARBA00022475"/>
    </source>
</evidence>
<evidence type="ECO:0000256" key="5">
    <source>
        <dbReference type="ARBA" id="ARBA00023136"/>
    </source>
</evidence>
<reference evidence="8" key="1">
    <citation type="journal article" date="2002" name="J. Bacteriol.">
        <title>Genetic variation at the O-antigen biosynthetic locus in Pseudomonas aeruginosa.</title>
        <authorList>
            <person name="Raymond C.K."/>
            <person name="Sims E.H."/>
            <person name="Kas A."/>
            <person name="Spencer D.H."/>
            <person name="Kutyavin T.V."/>
            <person name="Ivey R.G."/>
            <person name="Zhou Y."/>
            <person name="Kaul R."/>
            <person name="Clendenning J.B."/>
            <person name="Olson M.V."/>
        </authorList>
    </citation>
    <scope>NUCLEOTIDE SEQUENCE</scope>
</reference>
<evidence type="ECO:0000256" key="6">
    <source>
        <dbReference type="SAM" id="Phobius"/>
    </source>
</evidence>
<evidence type="ECO:0000256" key="4">
    <source>
        <dbReference type="ARBA" id="ARBA00022989"/>
    </source>
</evidence>
<keyword evidence="5 6" id="KW-0472">Membrane</keyword>
<dbReference type="PANTHER" id="PTHR32309">
    <property type="entry name" value="TYROSINE-PROTEIN KINASE"/>
    <property type="match status" value="1"/>
</dbReference>
<keyword evidence="4 6" id="KW-1133">Transmembrane helix</keyword>
<keyword evidence="2" id="KW-1003">Cell membrane</keyword>
<keyword evidence="3 6" id="KW-0812">Transmembrane</keyword>
<evidence type="ECO:0000313" key="8">
    <source>
        <dbReference type="EMBL" id="AAM27611.1"/>
    </source>
</evidence>
<sequence>MTEETFFQRVAKNEEFDLIGLLRGLWAEKWLIACITILTTSLVGTYAFLSKPVYEARIAVLPPSWSSIAGFNLGRAENGLTTFSVNDVYSVFLRNLLAEETRRNFFREVYLPSLSENERSGSKDRLYSNLSEEMEIQRPSKDERERYTVIFEKHDPGQAADWGRRYIKLAAEGSMKEMQDAVQREFEVKSRNIQQQIDILRDAAKARREDRINRLKEAYQIAESLKLENPPLIGGQMDQQLSSIMEGALMYMRGTKALRAEIRALEERTSDDPFIPALRNLQEKQAMYSTLKLDVNKVAVFRQDGVAEVPDDPVRPKKGILLVLGALSGLVWGVMIAFIVMAVRRSRAK</sequence>
<protein>
    <submittedName>
        <fullName evidence="8">Wzz</fullName>
    </submittedName>
</protein>
<dbReference type="Gene3D" id="3.30.1890.10">
    <property type="entry name" value="FepE-like"/>
    <property type="match status" value="1"/>
</dbReference>
<dbReference type="AlphaFoldDB" id="Q8KHM2"/>
<dbReference type="InterPro" id="IPR050445">
    <property type="entry name" value="Bact_polysacc_biosynth/exp"/>
</dbReference>
<dbReference type="RefSeq" id="WP_057386784.1">
    <property type="nucleotide sequence ID" value="NZ_CP097560.1"/>
</dbReference>
<evidence type="ECO:0000256" key="3">
    <source>
        <dbReference type="ARBA" id="ARBA00022692"/>
    </source>
</evidence>
<feature type="domain" description="Polysaccharide chain length determinant N-terminal" evidence="7">
    <location>
        <begin position="14"/>
        <end position="99"/>
    </location>
</feature>
<dbReference type="Pfam" id="PF02706">
    <property type="entry name" value="Wzz"/>
    <property type="match status" value="1"/>
</dbReference>
<evidence type="ECO:0000256" key="1">
    <source>
        <dbReference type="ARBA" id="ARBA00004651"/>
    </source>
</evidence>
<dbReference type="InterPro" id="IPR003856">
    <property type="entry name" value="LPS_length_determ_N"/>
</dbReference>
<proteinExistence type="predicted"/>
<organism evidence="8">
    <name type="scientific">Pseudomonas aeruginosa</name>
    <dbReference type="NCBI Taxonomy" id="287"/>
    <lineage>
        <taxon>Bacteria</taxon>
        <taxon>Pseudomonadati</taxon>
        <taxon>Pseudomonadota</taxon>
        <taxon>Gammaproteobacteria</taxon>
        <taxon>Pseudomonadales</taxon>
        <taxon>Pseudomonadaceae</taxon>
        <taxon>Pseudomonas</taxon>
    </lineage>
</organism>
<dbReference type="GO" id="GO:0004713">
    <property type="term" value="F:protein tyrosine kinase activity"/>
    <property type="evidence" value="ECO:0007669"/>
    <property type="project" value="TreeGrafter"/>
</dbReference>
<dbReference type="GO" id="GO:0005886">
    <property type="term" value="C:plasma membrane"/>
    <property type="evidence" value="ECO:0007669"/>
    <property type="project" value="UniProtKB-SubCell"/>
</dbReference>
<name>Q8KHM2_PSEAI</name>
<dbReference type="PANTHER" id="PTHR32309:SF13">
    <property type="entry name" value="FERRIC ENTEROBACTIN TRANSPORT PROTEIN FEPE"/>
    <property type="match status" value="1"/>
</dbReference>
<evidence type="ECO:0000259" key="7">
    <source>
        <dbReference type="Pfam" id="PF02706"/>
    </source>
</evidence>